<reference evidence="3" key="1">
    <citation type="submission" date="2024-07" db="EMBL/GenBank/DDBJ databases">
        <title>Two chromosome-level genome assemblies of Korean endemic species Abeliophyllum distichum and Forsythia ovata (Oleaceae).</title>
        <authorList>
            <person name="Jang H."/>
        </authorList>
    </citation>
    <scope>NUCLEOTIDE SEQUENCE [LARGE SCALE GENOMIC DNA]</scope>
</reference>
<feature type="compositionally biased region" description="Polar residues" evidence="1">
    <location>
        <begin position="152"/>
        <end position="162"/>
    </location>
</feature>
<dbReference type="EMBL" id="JBFOLK010000014">
    <property type="protein sequence ID" value="KAL2462079.1"/>
    <property type="molecule type" value="Genomic_DNA"/>
</dbReference>
<feature type="region of interest" description="Disordered" evidence="1">
    <location>
        <begin position="30"/>
        <end position="51"/>
    </location>
</feature>
<protein>
    <submittedName>
        <fullName evidence="2">Uncharacterized protein</fullName>
    </submittedName>
</protein>
<name>A0ABD1PDU5_9LAMI</name>
<feature type="compositionally biased region" description="Polar residues" evidence="1">
    <location>
        <begin position="34"/>
        <end position="46"/>
    </location>
</feature>
<gene>
    <name evidence="2" type="ORF">Adt_45499</name>
</gene>
<keyword evidence="3" id="KW-1185">Reference proteome</keyword>
<feature type="region of interest" description="Disordered" evidence="1">
    <location>
        <begin position="133"/>
        <end position="173"/>
    </location>
</feature>
<dbReference type="AlphaFoldDB" id="A0ABD1PDU5"/>
<dbReference type="Proteomes" id="UP001604336">
    <property type="component" value="Unassembled WGS sequence"/>
</dbReference>
<sequence>MEGLMMDMNQKYGSLVAMMAQLSADRSEPKEMQIESSIANSKSGNGLSFPRNGGEEVVETFQERFEELKAQVIISLPHLLESYYISIFTSGLKSEVKSMVKIMKLDTIAKAFKIAFLQETTITAINKYQKPKPFNNNTSKWTPQPAKPPDINHNQTPESISKTAKPPMKFKGH</sequence>
<accession>A0ABD1PDU5</accession>
<evidence type="ECO:0000313" key="2">
    <source>
        <dbReference type="EMBL" id="KAL2462079.1"/>
    </source>
</evidence>
<organism evidence="2 3">
    <name type="scientific">Abeliophyllum distichum</name>
    <dbReference type="NCBI Taxonomy" id="126358"/>
    <lineage>
        <taxon>Eukaryota</taxon>
        <taxon>Viridiplantae</taxon>
        <taxon>Streptophyta</taxon>
        <taxon>Embryophyta</taxon>
        <taxon>Tracheophyta</taxon>
        <taxon>Spermatophyta</taxon>
        <taxon>Magnoliopsida</taxon>
        <taxon>eudicotyledons</taxon>
        <taxon>Gunneridae</taxon>
        <taxon>Pentapetalae</taxon>
        <taxon>asterids</taxon>
        <taxon>lamiids</taxon>
        <taxon>Lamiales</taxon>
        <taxon>Oleaceae</taxon>
        <taxon>Forsythieae</taxon>
        <taxon>Abeliophyllum</taxon>
    </lineage>
</organism>
<proteinExistence type="predicted"/>
<evidence type="ECO:0000313" key="3">
    <source>
        <dbReference type="Proteomes" id="UP001604336"/>
    </source>
</evidence>
<evidence type="ECO:0000256" key="1">
    <source>
        <dbReference type="SAM" id="MobiDB-lite"/>
    </source>
</evidence>
<comment type="caution">
    <text evidence="2">The sequence shown here is derived from an EMBL/GenBank/DDBJ whole genome shotgun (WGS) entry which is preliminary data.</text>
</comment>